<dbReference type="GeneID" id="116308527"/>
<feature type="coiled-coil region" evidence="14">
    <location>
        <begin position="64"/>
        <end position="129"/>
    </location>
</feature>
<comment type="subcellular location">
    <subcellularLocation>
        <location evidence="1">Golgi apparatus membrane</location>
        <topology evidence="1">Single-pass type II membrane protein</topology>
    </subcellularLocation>
</comment>
<keyword evidence="7 15" id="KW-0812">Transmembrane</keyword>
<name>A0A6P8J586_ACTTE</name>
<comment type="catalytic activity">
    <reaction evidence="13">
        <text>N(4)-{beta-D-GlcNAc-(1-&gt;2)-[beta-D-GlcNAc-(1-&gt;4)]-alpha-D-Man-(1-&gt;3)-[beta-D-GlcNAc-(1-&gt;2)-alpha-D-Man-(1-&gt;6)]-beta-D-Man-(1-&gt;4)-beta-D-GlcNAc-(1-&gt;4)-beta-D-GlcNAc}-L-asparaginyl-[protein] + UDP-N-acetyl-alpha-D-glucosamine = N(4)-{beta-D-GlcNAc-(1-&gt;2)-[beta-D-GlcNAc-(1-&gt;4)]-alpha-D-Man-(1-&gt;3)-[beta-D-GlcNAc-(1-&gt;2)-[beta-D-GlcNAc-(1-&gt;6)]-alpha-D-Man-(1-&gt;6)]-beta-D-Man-(1-&gt;4)-beta-D-GlcNAc-(1-&gt;4)-beta-D-GlcNAc}-L-asparaginyl-[protein] + UDP + H(+)</text>
        <dbReference type="Rhea" id="RHEA:16921"/>
        <dbReference type="Rhea" id="RHEA-COMP:14374"/>
        <dbReference type="Rhea" id="RHEA-COMP:14377"/>
        <dbReference type="ChEBI" id="CHEBI:15378"/>
        <dbReference type="ChEBI" id="CHEBI:57705"/>
        <dbReference type="ChEBI" id="CHEBI:58223"/>
        <dbReference type="ChEBI" id="CHEBI:139507"/>
        <dbReference type="ChEBI" id="CHEBI:139510"/>
        <dbReference type="EC" id="2.4.1.155"/>
    </reaction>
</comment>
<keyword evidence="10" id="KW-0333">Golgi apparatus</keyword>
<dbReference type="PANTHER" id="PTHR15075:SF2">
    <property type="entry name" value="ALPHA-1,6-MANNOSYLGLYCOPROTEIN 6-BETA-N-ACETYLGLUCOSAMINYLTRANSFERASE"/>
    <property type="match status" value="1"/>
</dbReference>
<evidence type="ECO:0000256" key="12">
    <source>
        <dbReference type="ARBA" id="ARBA00023180"/>
    </source>
</evidence>
<evidence type="ECO:0000256" key="14">
    <source>
        <dbReference type="SAM" id="Coils"/>
    </source>
</evidence>
<reference evidence="18" key="1">
    <citation type="submission" date="2025-08" db="UniProtKB">
        <authorList>
            <consortium name="RefSeq"/>
        </authorList>
    </citation>
    <scope>IDENTIFICATION</scope>
    <source>
        <tissue evidence="18">Tentacle</tissue>
    </source>
</reference>
<keyword evidence="9 15" id="KW-1133">Transmembrane helix</keyword>
<evidence type="ECO:0000256" key="7">
    <source>
        <dbReference type="ARBA" id="ARBA00022692"/>
    </source>
</evidence>
<accession>A0A6P8J586</accession>
<dbReference type="InterPro" id="IPR052105">
    <property type="entry name" value="MGAT5_Glycosyltransferase"/>
</dbReference>
<dbReference type="OrthoDB" id="2113294at2759"/>
<keyword evidence="14" id="KW-0175">Coiled coil</keyword>
<dbReference type="Pfam" id="PF15024">
    <property type="entry name" value="Glyco_transf_18"/>
    <property type="match status" value="1"/>
</dbReference>
<dbReference type="Proteomes" id="UP000515163">
    <property type="component" value="Unplaced"/>
</dbReference>
<evidence type="ECO:0000313" key="17">
    <source>
        <dbReference type="Proteomes" id="UP000515163"/>
    </source>
</evidence>
<evidence type="ECO:0000256" key="4">
    <source>
        <dbReference type="ARBA" id="ARBA00012671"/>
    </source>
</evidence>
<evidence type="ECO:0000256" key="1">
    <source>
        <dbReference type="ARBA" id="ARBA00004323"/>
    </source>
</evidence>
<comment type="similarity">
    <text evidence="3">Belongs to the glycosyltransferase 18 family.</text>
</comment>
<dbReference type="RefSeq" id="XP_031574834.1">
    <property type="nucleotide sequence ID" value="XM_031718974.1"/>
</dbReference>
<dbReference type="GO" id="GO:0030144">
    <property type="term" value="F:alpha-1,6-mannosylglycoprotein 6-beta-N-acetylglucosaminyltransferase activity"/>
    <property type="evidence" value="ECO:0007669"/>
    <property type="project" value="UniProtKB-EC"/>
</dbReference>
<keyword evidence="11 15" id="KW-0472">Membrane</keyword>
<dbReference type="GO" id="GO:0000139">
    <property type="term" value="C:Golgi membrane"/>
    <property type="evidence" value="ECO:0007669"/>
    <property type="project" value="UniProtKB-SubCell"/>
</dbReference>
<dbReference type="GO" id="GO:0006487">
    <property type="term" value="P:protein N-linked glycosylation"/>
    <property type="evidence" value="ECO:0007669"/>
    <property type="project" value="TreeGrafter"/>
</dbReference>
<evidence type="ECO:0000256" key="2">
    <source>
        <dbReference type="ARBA" id="ARBA00004922"/>
    </source>
</evidence>
<dbReference type="InParanoid" id="A0A6P8J586"/>
<evidence type="ECO:0000256" key="3">
    <source>
        <dbReference type="ARBA" id="ARBA00007477"/>
    </source>
</evidence>
<gene>
    <name evidence="18" type="primary">LOC116308527</name>
</gene>
<proteinExistence type="inferred from homology"/>
<sequence>MKRTPPALPIWIVTRLIFCFSLLFIIILVYNYNTLVNTDFGRRGNDKVKDDESRITLLERRLKYQESKDISSKLQERLDQLERLINERVPSKSESLISDNRMDTLNSRLSKLERQLDILKRDKQSFSGVAVKLEAINYRLEKLARNSKDTARVEFSINSTCNVPQDWLFPFCEEKVKWIREYWDSHYRCYVQEHAVDPDDTCSILIYLSEVESWCPLLEYRKRMREPITDRPRKEAYLKRNDYDLMAMMKPDHWRWMRQRIRRLWPGWIKGLESLMDRNHPVQHHWPKRIFLYMGSFANNPSWFKQAFTGAPLGELVQWSDLITALFILGHNIVLCTRREEVKNHLNIPKSKTCASKSRIDEYDLIFTDYVGITFFKHELGPNFSQYRCRLRILDSFGTEAEFNYKDSSKPALTKKRSTWGGENLHLRQFMTMFPHTPDNTFLGFVVEVAMDKVNPVKTEPGKKPIGLVYGKDARFWMFKEKYLEVLSKYLDLHGTVAGARVRTFVPSYVTNHRIMNGRDYQELLSKTKIYIGLGFPYDGPAPLEAIAHGSVFLNAKLDPPHSRENTAFFKEKPTSRKLTSQHPYAEKFIGKPYVYTIDINSTQEVEKTVQEILNSKVRPYIPYEWTPAGMLERVNALVNNQNFCDQSKKWLPVEELHVYVSKQGKSCSETCEEHGLLCESSFFNDINNLEAFKRHGIECLSSSTKDSLHAPSSSSVDKSCLLQKTSLIYSCSGSSPIYSRLCPCRDFKPQQVALCKKCT</sequence>
<evidence type="ECO:0000256" key="9">
    <source>
        <dbReference type="ARBA" id="ARBA00022989"/>
    </source>
</evidence>
<evidence type="ECO:0000256" key="13">
    <source>
        <dbReference type="ARBA" id="ARBA00048243"/>
    </source>
</evidence>
<keyword evidence="12" id="KW-0325">Glycoprotein</keyword>
<dbReference type="InterPro" id="IPR026116">
    <property type="entry name" value="GT18_cat"/>
</dbReference>
<evidence type="ECO:0000256" key="8">
    <source>
        <dbReference type="ARBA" id="ARBA00022968"/>
    </source>
</evidence>
<evidence type="ECO:0000256" key="6">
    <source>
        <dbReference type="ARBA" id="ARBA00022679"/>
    </source>
</evidence>
<dbReference type="EC" id="2.4.1.155" evidence="4"/>
<evidence type="ECO:0000256" key="11">
    <source>
        <dbReference type="ARBA" id="ARBA00023136"/>
    </source>
</evidence>
<dbReference type="PANTHER" id="PTHR15075">
    <property type="entry name" value="ALPHA-MANNOSIDE BETA-1,6-N-ACETYLGLUCOSAMINYLTRANSFERASE"/>
    <property type="match status" value="1"/>
</dbReference>
<keyword evidence="5" id="KW-0328">Glycosyltransferase</keyword>
<dbReference type="AlphaFoldDB" id="A0A6P8J586"/>
<organism evidence="17 18">
    <name type="scientific">Actinia tenebrosa</name>
    <name type="common">Australian red waratah sea anemone</name>
    <dbReference type="NCBI Taxonomy" id="6105"/>
    <lineage>
        <taxon>Eukaryota</taxon>
        <taxon>Metazoa</taxon>
        <taxon>Cnidaria</taxon>
        <taxon>Anthozoa</taxon>
        <taxon>Hexacorallia</taxon>
        <taxon>Actiniaria</taxon>
        <taxon>Actiniidae</taxon>
        <taxon>Actinia</taxon>
    </lineage>
</organism>
<dbReference type="UniPathway" id="UPA00378"/>
<evidence type="ECO:0000256" key="10">
    <source>
        <dbReference type="ARBA" id="ARBA00023034"/>
    </source>
</evidence>
<comment type="pathway">
    <text evidence="2">Protein modification; protein glycosylation.</text>
</comment>
<evidence type="ECO:0000256" key="5">
    <source>
        <dbReference type="ARBA" id="ARBA00022676"/>
    </source>
</evidence>
<feature type="transmembrane region" description="Helical" evidence="15">
    <location>
        <begin position="12"/>
        <end position="32"/>
    </location>
</feature>
<evidence type="ECO:0000313" key="18">
    <source>
        <dbReference type="RefSeq" id="XP_031574834.1"/>
    </source>
</evidence>
<dbReference type="KEGG" id="aten:116308527"/>
<keyword evidence="6" id="KW-0808">Transferase</keyword>
<protein>
    <recommendedName>
        <fullName evidence="4">alpha-1,6-mannosyl-glycoprotein 6-beta-N-acetylglucosaminyltransferase</fullName>
        <ecNumber evidence="4">2.4.1.155</ecNumber>
    </recommendedName>
</protein>
<evidence type="ECO:0000259" key="16">
    <source>
        <dbReference type="Pfam" id="PF15024"/>
    </source>
</evidence>
<keyword evidence="8" id="KW-0735">Signal-anchor</keyword>
<keyword evidence="17" id="KW-1185">Reference proteome</keyword>
<feature type="domain" description="Glycosyltransferase family 18 catalytic" evidence="16">
    <location>
        <begin position="189"/>
        <end position="745"/>
    </location>
</feature>
<evidence type="ECO:0000256" key="15">
    <source>
        <dbReference type="SAM" id="Phobius"/>
    </source>
</evidence>